<dbReference type="InParanoid" id="A2DEL7"/>
<dbReference type="GO" id="GO:0004674">
    <property type="term" value="F:protein serine/threonine kinase activity"/>
    <property type="evidence" value="ECO:0000318"/>
    <property type="project" value="GO_Central"/>
</dbReference>
<feature type="domain" description="Protein kinase" evidence="2">
    <location>
        <begin position="17"/>
        <end position="286"/>
    </location>
</feature>
<dbReference type="STRING" id="5722.A2DEL7"/>
<keyword evidence="3" id="KW-0808">Transferase</keyword>
<keyword evidence="3" id="KW-0418">Kinase</keyword>
<feature type="region of interest" description="Disordered" evidence="1">
    <location>
        <begin position="469"/>
        <end position="490"/>
    </location>
</feature>
<feature type="compositionally biased region" description="Basic and acidic residues" evidence="1">
    <location>
        <begin position="472"/>
        <end position="483"/>
    </location>
</feature>
<dbReference type="PANTHER" id="PTHR44329:SF260">
    <property type="entry name" value="PROTEIN KINASE DOMAIN-CONTAINING PROTEIN"/>
    <property type="match status" value="1"/>
</dbReference>
<gene>
    <name evidence="3" type="ORF">TVAG_283140</name>
</gene>
<dbReference type="VEuPathDB" id="TrichDB:TVAG_283140"/>
<dbReference type="AlphaFoldDB" id="A2DEL7"/>
<keyword evidence="4" id="KW-1185">Reference proteome</keyword>
<dbReference type="InterPro" id="IPR051681">
    <property type="entry name" value="Ser/Thr_Kinases-Pseudokinases"/>
</dbReference>
<evidence type="ECO:0000313" key="3">
    <source>
        <dbReference type="EMBL" id="EAY21144.1"/>
    </source>
</evidence>
<dbReference type="KEGG" id="tva:5466692"/>
<proteinExistence type="predicted"/>
<dbReference type="SUPFAM" id="SSF56112">
    <property type="entry name" value="Protein kinase-like (PK-like)"/>
    <property type="match status" value="1"/>
</dbReference>
<sequence length="490" mass="57198">MDESFDMLTIKWNDFELDPDSTIKEGTFGRVFNCIYQEQKAKIKIFKILKRDNDKSSYIREALFPNLISHPAIVKPLGHSLYIDPDVLKKINSPVKELFESSEAFLITEKKEGDTLREYHQKYIHKKTLTDITDAICQLFCIARVLMTLNERGIYHGDVSDNNIMVNGKNAWLIDFGNAESGEKKRIGGTYFDKNNENKFSDCYAFGLMVTRLYENYLAFQIPKNTKMSTICEWLQNNQLFKKEIYEVDEFNTFRDKYIVKENKERSDGATFSMFSLNNLIKLPYFKEIQYNLYKMANLGNGHALLILSHMWANGFFARNDYYQAIFFALEAKRIKFPSSDEFVSDYAYKLGIELPKGKFDVKEVYQLVNQKLIEDAKRGNWIAQVRLYFIRKQQGKNDELTMKLEKVLSIHEIPENELKSEENLARIKYNEIDAIGNDTKHSNILHPTTNNNGTTQEFCTNDLDCNNSESRGSELEEDRYYSDRSSSYL</sequence>
<reference evidence="3" key="1">
    <citation type="submission" date="2006-10" db="EMBL/GenBank/DDBJ databases">
        <authorList>
            <person name="Amadeo P."/>
            <person name="Zhao Q."/>
            <person name="Wortman J."/>
            <person name="Fraser-Liggett C."/>
            <person name="Carlton J."/>
        </authorList>
    </citation>
    <scope>NUCLEOTIDE SEQUENCE</scope>
    <source>
        <strain evidence="3">G3</strain>
    </source>
</reference>
<dbReference type="GO" id="GO:0005524">
    <property type="term" value="F:ATP binding"/>
    <property type="evidence" value="ECO:0007669"/>
    <property type="project" value="InterPro"/>
</dbReference>
<dbReference type="GO" id="GO:0005737">
    <property type="term" value="C:cytoplasm"/>
    <property type="evidence" value="ECO:0000318"/>
    <property type="project" value="GO_Central"/>
</dbReference>
<dbReference type="EMBL" id="DS113192">
    <property type="protein sequence ID" value="EAY21144.1"/>
    <property type="molecule type" value="Genomic_DNA"/>
</dbReference>
<dbReference type="Gene3D" id="1.10.510.10">
    <property type="entry name" value="Transferase(Phosphotransferase) domain 1"/>
    <property type="match status" value="1"/>
</dbReference>
<protein>
    <submittedName>
        <fullName evidence="3">CAMK family protein kinase</fullName>
    </submittedName>
</protein>
<dbReference type="PROSITE" id="PS50011">
    <property type="entry name" value="PROTEIN_KINASE_DOM"/>
    <property type="match status" value="1"/>
</dbReference>
<accession>A2DEL7</accession>
<dbReference type="InterPro" id="IPR000719">
    <property type="entry name" value="Prot_kinase_dom"/>
</dbReference>
<dbReference type="SMART" id="SM00220">
    <property type="entry name" value="S_TKc"/>
    <property type="match status" value="1"/>
</dbReference>
<evidence type="ECO:0000256" key="1">
    <source>
        <dbReference type="SAM" id="MobiDB-lite"/>
    </source>
</evidence>
<evidence type="ECO:0000259" key="2">
    <source>
        <dbReference type="PROSITE" id="PS50011"/>
    </source>
</evidence>
<dbReference type="Pfam" id="PF00069">
    <property type="entry name" value="Pkinase"/>
    <property type="match status" value="1"/>
</dbReference>
<evidence type="ECO:0000313" key="4">
    <source>
        <dbReference type="Proteomes" id="UP000001542"/>
    </source>
</evidence>
<dbReference type="Proteomes" id="UP000001542">
    <property type="component" value="Unassembled WGS sequence"/>
</dbReference>
<reference evidence="3" key="2">
    <citation type="journal article" date="2007" name="Science">
        <title>Draft genome sequence of the sexually transmitted pathogen Trichomonas vaginalis.</title>
        <authorList>
            <person name="Carlton J.M."/>
            <person name="Hirt R.P."/>
            <person name="Silva J.C."/>
            <person name="Delcher A.L."/>
            <person name="Schatz M."/>
            <person name="Zhao Q."/>
            <person name="Wortman J.R."/>
            <person name="Bidwell S.L."/>
            <person name="Alsmark U.C.M."/>
            <person name="Besteiro S."/>
            <person name="Sicheritz-Ponten T."/>
            <person name="Noel C.J."/>
            <person name="Dacks J.B."/>
            <person name="Foster P.G."/>
            <person name="Simillion C."/>
            <person name="Van de Peer Y."/>
            <person name="Miranda-Saavedra D."/>
            <person name="Barton G.J."/>
            <person name="Westrop G.D."/>
            <person name="Mueller S."/>
            <person name="Dessi D."/>
            <person name="Fiori P.L."/>
            <person name="Ren Q."/>
            <person name="Paulsen I."/>
            <person name="Zhang H."/>
            <person name="Bastida-Corcuera F.D."/>
            <person name="Simoes-Barbosa A."/>
            <person name="Brown M.T."/>
            <person name="Hayes R.D."/>
            <person name="Mukherjee M."/>
            <person name="Okumura C.Y."/>
            <person name="Schneider R."/>
            <person name="Smith A.J."/>
            <person name="Vanacova S."/>
            <person name="Villalvazo M."/>
            <person name="Haas B.J."/>
            <person name="Pertea M."/>
            <person name="Feldblyum T.V."/>
            <person name="Utterback T.R."/>
            <person name="Shu C.L."/>
            <person name="Osoegawa K."/>
            <person name="de Jong P.J."/>
            <person name="Hrdy I."/>
            <person name="Horvathova L."/>
            <person name="Zubacova Z."/>
            <person name="Dolezal P."/>
            <person name="Malik S.B."/>
            <person name="Logsdon J.M. Jr."/>
            <person name="Henze K."/>
            <person name="Gupta A."/>
            <person name="Wang C.C."/>
            <person name="Dunne R.L."/>
            <person name="Upcroft J.A."/>
            <person name="Upcroft P."/>
            <person name="White O."/>
            <person name="Salzberg S.L."/>
            <person name="Tang P."/>
            <person name="Chiu C.-H."/>
            <person name="Lee Y.-S."/>
            <person name="Embley T.M."/>
            <person name="Coombs G.H."/>
            <person name="Mottram J.C."/>
            <person name="Tachezy J."/>
            <person name="Fraser-Liggett C.M."/>
            <person name="Johnson P.J."/>
        </authorList>
    </citation>
    <scope>NUCLEOTIDE SEQUENCE [LARGE SCALE GENOMIC DNA]</scope>
    <source>
        <strain evidence="3">G3</strain>
    </source>
</reference>
<name>A2DEL7_TRIV3</name>
<dbReference type="PANTHER" id="PTHR44329">
    <property type="entry name" value="SERINE/THREONINE-PROTEIN KINASE TNNI3K-RELATED"/>
    <property type="match status" value="1"/>
</dbReference>
<dbReference type="SMR" id="A2DEL7"/>
<dbReference type="VEuPathDB" id="TrichDB:TVAGG3_0577670"/>
<dbReference type="InterPro" id="IPR011009">
    <property type="entry name" value="Kinase-like_dom_sf"/>
</dbReference>
<organism evidence="3 4">
    <name type="scientific">Trichomonas vaginalis (strain ATCC PRA-98 / G3)</name>
    <dbReference type="NCBI Taxonomy" id="412133"/>
    <lineage>
        <taxon>Eukaryota</taxon>
        <taxon>Metamonada</taxon>
        <taxon>Parabasalia</taxon>
        <taxon>Trichomonadida</taxon>
        <taxon>Trichomonadidae</taxon>
        <taxon>Trichomonas</taxon>
    </lineage>
</organism>